<proteinExistence type="predicted"/>
<comment type="catalytic activity">
    <reaction evidence="1">
        <text>ATP + protein L-histidine = ADP + protein N-phospho-L-histidine.</text>
        <dbReference type="EC" id="2.7.13.3"/>
    </reaction>
</comment>
<feature type="transmembrane region" description="Helical" evidence="8">
    <location>
        <begin position="57"/>
        <end position="74"/>
    </location>
</feature>
<dbReference type="Pfam" id="PF02518">
    <property type="entry name" value="HATPase_c"/>
    <property type="match status" value="1"/>
</dbReference>
<dbReference type="PANTHER" id="PTHR24421:SF10">
    <property type="entry name" value="NITRATE_NITRITE SENSOR PROTEIN NARQ"/>
    <property type="match status" value="1"/>
</dbReference>
<evidence type="ECO:0000256" key="7">
    <source>
        <dbReference type="ARBA" id="ARBA00023012"/>
    </source>
</evidence>
<dbReference type="EMBL" id="CP061172">
    <property type="protein sequence ID" value="QNR65238.1"/>
    <property type="molecule type" value="Genomic_DNA"/>
</dbReference>
<feature type="transmembrane region" description="Helical" evidence="8">
    <location>
        <begin position="238"/>
        <end position="258"/>
    </location>
</feature>
<dbReference type="Gene3D" id="3.30.565.10">
    <property type="entry name" value="Histidine kinase-like ATPase, C-terminal domain"/>
    <property type="match status" value="1"/>
</dbReference>
<sequence length="521" mass="59308">MILIANELLIIFYLAYGHLSGLRSVTAVADVILLVLMTLIATDAIYISNINLKNSGVLTRFTWLLMLSGWYTLWSIDSGEEQLTKLLSFSGSVLLYVSYRFVFAFFFQDSAYMYQMQTDLLLKATCVITLLAGMIRDSWFHLLFLVQLLLSFGAGVFLCYVHRKRILFVLRSEWKQFGAWALAAAAIFVGYVLCFGTQPEYVEGLGIYPFLILPLFSIHRIAFTYAGDLPVMLFRGKTALALLFGTVGWFSVIALLLRLQPSEYFIIAHGLLVCIQVYALLLYLHAKKRSDEASGNSMGSMDSYYARSLHQIEREESIKRDFSHYLHDDILQDLLSVRNMMNKSDRPDVRSLIMEALDRLNLSIRQQMQEYHPTLLNTLTFKENLRNLLSMVQQTYPTRRFNISFDCDDTFFLVEPYNYIVYRVLKELTTNALKHSKGTALYIKLSLNTGHVELMVQDNGIGLKPSDPNKTGMPKGMQSIREQLALIDGSIILDSAPGGGLSVKVYFPMKGEGSYAHYFDR</sequence>
<keyword evidence="5" id="KW-0418">Kinase</keyword>
<keyword evidence="8" id="KW-0472">Membrane</keyword>
<dbReference type="InterPro" id="IPR036890">
    <property type="entry name" value="HATPase_C_sf"/>
</dbReference>
<dbReference type="InterPro" id="IPR003594">
    <property type="entry name" value="HATPase_dom"/>
</dbReference>
<evidence type="ECO:0000256" key="8">
    <source>
        <dbReference type="SAM" id="Phobius"/>
    </source>
</evidence>
<dbReference type="AlphaFoldDB" id="A0A7H0Y2D0"/>
<dbReference type="PROSITE" id="PS50109">
    <property type="entry name" value="HIS_KIN"/>
    <property type="match status" value="1"/>
</dbReference>
<dbReference type="GO" id="GO:0000160">
    <property type="term" value="P:phosphorelay signal transduction system"/>
    <property type="evidence" value="ECO:0007669"/>
    <property type="project" value="UniProtKB-KW"/>
</dbReference>
<evidence type="ECO:0000256" key="3">
    <source>
        <dbReference type="ARBA" id="ARBA00022679"/>
    </source>
</evidence>
<feature type="transmembrane region" description="Helical" evidence="8">
    <location>
        <begin position="86"/>
        <end position="108"/>
    </location>
</feature>
<dbReference type="EC" id="2.7.13.3" evidence="2"/>
<dbReference type="Proteomes" id="UP000516384">
    <property type="component" value="Chromosome"/>
</dbReference>
<dbReference type="PANTHER" id="PTHR24421">
    <property type="entry name" value="NITRATE/NITRITE SENSOR PROTEIN NARX-RELATED"/>
    <property type="match status" value="1"/>
</dbReference>
<evidence type="ECO:0000256" key="6">
    <source>
        <dbReference type="ARBA" id="ARBA00022840"/>
    </source>
</evidence>
<protein>
    <recommendedName>
        <fullName evidence="2">histidine kinase</fullName>
        <ecNumber evidence="2">2.7.13.3</ecNumber>
    </recommendedName>
</protein>
<dbReference type="InterPro" id="IPR050482">
    <property type="entry name" value="Sensor_HK_TwoCompSys"/>
</dbReference>
<gene>
    <name evidence="10" type="ORF">IAQ67_15080</name>
</gene>
<feature type="transmembrane region" description="Helical" evidence="8">
    <location>
        <begin position="205"/>
        <end position="226"/>
    </location>
</feature>
<accession>A0A7H0Y2D0</accession>
<name>A0A7H0Y2D0_9BACL</name>
<dbReference type="GO" id="GO:0004673">
    <property type="term" value="F:protein histidine kinase activity"/>
    <property type="evidence" value="ECO:0007669"/>
    <property type="project" value="UniProtKB-EC"/>
</dbReference>
<evidence type="ECO:0000259" key="9">
    <source>
        <dbReference type="PROSITE" id="PS50109"/>
    </source>
</evidence>
<feature type="transmembrane region" description="Helical" evidence="8">
    <location>
        <begin position="174"/>
        <end position="193"/>
    </location>
</feature>
<evidence type="ECO:0000256" key="5">
    <source>
        <dbReference type="ARBA" id="ARBA00022777"/>
    </source>
</evidence>
<keyword evidence="4" id="KW-0547">Nucleotide-binding</keyword>
<keyword evidence="8" id="KW-1133">Transmembrane helix</keyword>
<keyword evidence="6 10" id="KW-0067">ATP-binding</keyword>
<keyword evidence="7" id="KW-0902">Two-component regulatory system</keyword>
<organism evidence="10 11">
    <name type="scientific">Paenibacillus peoriae</name>
    <dbReference type="NCBI Taxonomy" id="59893"/>
    <lineage>
        <taxon>Bacteria</taxon>
        <taxon>Bacillati</taxon>
        <taxon>Bacillota</taxon>
        <taxon>Bacilli</taxon>
        <taxon>Bacillales</taxon>
        <taxon>Paenibacillaceae</taxon>
        <taxon>Paenibacillus</taxon>
    </lineage>
</organism>
<reference evidence="10 11" key="1">
    <citation type="submission" date="2020-09" db="EMBL/GenBank/DDBJ databases">
        <title>Characterization of Paenibacillus peoriae strain ZF390 with broad-spectrum antimicrobial activity as a potential biocontrol agent.</title>
        <authorList>
            <person name="Li L."/>
            <person name="Zhao Y."/>
            <person name="Li B."/>
            <person name="Xie X."/>
        </authorList>
    </citation>
    <scope>NUCLEOTIDE SEQUENCE [LARGE SCALE GENOMIC DNA]</scope>
    <source>
        <strain evidence="10 11">ZF390</strain>
    </source>
</reference>
<dbReference type="SUPFAM" id="SSF55874">
    <property type="entry name" value="ATPase domain of HSP90 chaperone/DNA topoisomerase II/histidine kinase"/>
    <property type="match status" value="1"/>
</dbReference>
<evidence type="ECO:0000313" key="10">
    <source>
        <dbReference type="EMBL" id="QNR65238.1"/>
    </source>
</evidence>
<keyword evidence="3" id="KW-0808">Transferase</keyword>
<feature type="transmembrane region" description="Helical" evidence="8">
    <location>
        <begin position="24"/>
        <end position="45"/>
    </location>
</feature>
<evidence type="ECO:0000256" key="4">
    <source>
        <dbReference type="ARBA" id="ARBA00022741"/>
    </source>
</evidence>
<evidence type="ECO:0000256" key="1">
    <source>
        <dbReference type="ARBA" id="ARBA00000085"/>
    </source>
</evidence>
<keyword evidence="8" id="KW-0812">Transmembrane</keyword>
<feature type="domain" description="Histidine kinase" evidence="9">
    <location>
        <begin position="325"/>
        <end position="511"/>
    </location>
</feature>
<evidence type="ECO:0000313" key="11">
    <source>
        <dbReference type="Proteomes" id="UP000516384"/>
    </source>
</evidence>
<evidence type="ECO:0000256" key="2">
    <source>
        <dbReference type="ARBA" id="ARBA00012438"/>
    </source>
</evidence>
<dbReference type="GO" id="GO:0005524">
    <property type="term" value="F:ATP binding"/>
    <property type="evidence" value="ECO:0007669"/>
    <property type="project" value="UniProtKB-KW"/>
</dbReference>
<dbReference type="InterPro" id="IPR005467">
    <property type="entry name" value="His_kinase_dom"/>
</dbReference>
<feature type="transmembrane region" description="Helical" evidence="8">
    <location>
        <begin position="264"/>
        <end position="284"/>
    </location>
</feature>
<dbReference type="CDD" id="cd16917">
    <property type="entry name" value="HATPase_UhpB-NarQ-NarX-like"/>
    <property type="match status" value="1"/>
</dbReference>
<feature type="transmembrane region" description="Helical" evidence="8">
    <location>
        <begin position="142"/>
        <end position="162"/>
    </location>
</feature>